<dbReference type="VEuPathDB" id="AmoebaDB:NF0058820"/>
<dbReference type="AlphaFoldDB" id="A0A6A5BFM9"/>
<keyword evidence="3" id="KW-1185">Reference proteome</keyword>
<dbReference type="SUPFAM" id="SSF56300">
    <property type="entry name" value="Metallo-dependent phosphatases"/>
    <property type="match status" value="1"/>
</dbReference>
<sequence>MLRKDSAVVINTCQIATQPVNLGFNIVCHERNDHKDDIKSNSEELLEGTDGDINNNINNDPIKNRDQVRFVVMSDSHQFYKNHLQHLSDVLLKQNSKFGELLRNENTCRTEIENTNHQLPQSEHSSKENNKQYNVLLHCGDFGFYGKKNSLLNFNKEFLGNIKDMFDAIVVILGNHDHPLMEALDFDVESFKQMYLSNATHLLFDSSVSLFDQRVKIHGLSWQSKEEHTFCFNQYPSSQHEEMIQRLKMKKLLKIAHDTNILLSHEPPKGYLDDGNGSKALSQYILLEASLALKVVAFGHVHSKYGYESLQANKGRTIHIINAAVNMTNAPVYFDYFL</sequence>
<dbReference type="InterPro" id="IPR004843">
    <property type="entry name" value="Calcineurin-like_PHP"/>
</dbReference>
<dbReference type="Gene3D" id="3.60.21.10">
    <property type="match status" value="1"/>
</dbReference>
<name>A0A6A5BFM9_NAEFO</name>
<evidence type="ECO:0000259" key="1">
    <source>
        <dbReference type="Pfam" id="PF00149"/>
    </source>
</evidence>
<proteinExistence type="predicted"/>
<dbReference type="InterPro" id="IPR051693">
    <property type="entry name" value="UPF0046_metallophosphoest"/>
</dbReference>
<dbReference type="PANTHER" id="PTHR12905">
    <property type="entry name" value="METALLOPHOSPHOESTERASE"/>
    <property type="match status" value="1"/>
</dbReference>
<feature type="domain" description="Calcineurin-like phosphoesterase" evidence="1">
    <location>
        <begin position="69"/>
        <end position="303"/>
    </location>
</feature>
<dbReference type="PANTHER" id="PTHR12905:SF0">
    <property type="entry name" value="CALCINEURIN-LIKE PHOSPHOESTERASE DOMAIN-CONTAINING PROTEIN"/>
    <property type="match status" value="1"/>
</dbReference>
<dbReference type="OMA" id="YLSNATH"/>
<evidence type="ECO:0000313" key="2">
    <source>
        <dbReference type="EMBL" id="KAF0975767.1"/>
    </source>
</evidence>
<dbReference type="Pfam" id="PF00149">
    <property type="entry name" value="Metallophos"/>
    <property type="match status" value="1"/>
</dbReference>
<dbReference type="EMBL" id="VFQX01000043">
    <property type="protein sequence ID" value="KAF0975767.1"/>
    <property type="molecule type" value="Genomic_DNA"/>
</dbReference>
<evidence type="ECO:0000313" key="3">
    <source>
        <dbReference type="Proteomes" id="UP000444721"/>
    </source>
</evidence>
<reference evidence="2 3" key="1">
    <citation type="journal article" date="2019" name="Sci. Rep.">
        <title>Nanopore sequencing improves the draft genome of the human pathogenic amoeba Naegleria fowleri.</title>
        <authorList>
            <person name="Liechti N."/>
            <person name="Schurch N."/>
            <person name="Bruggmann R."/>
            <person name="Wittwer M."/>
        </authorList>
    </citation>
    <scope>NUCLEOTIDE SEQUENCE [LARGE SCALE GENOMIC DNA]</scope>
    <source>
        <strain evidence="2 3">ATCC 30894</strain>
    </source>
</reference>
<dbReference type="RefSeq" id="XP_044560480.1">
    <property type="nucleotide sequence ID" value="XM_044708581.1"/>
</dbReference>
<dbReference type="Proteomes" id="UP000444721">
    <property type="component" value="Unassembled WGS sequence"/>
</dbReference>
<dbReference type="VEuPathDB" id="AmoebaDB:NfTy_051570"/>
<accession>A0A6A5BFM9</accession>
<comment type="caution">
    <text evidence="2">The sequence shown here is derived from an EMBL/GenBank/DDBJ whole genome shotgun (WGS) entry which is preliminary data.</text>
</comment>
<dbReference type="OrthoDB" id="630188at2759"/>
<dbReference type="GeneID" id="68112312"/>
<protein>
    <recommendedName>
        <fullName evidence="1">Calcineurin-like phosphoesterase domain-containing protein</fullName>
    </recommendedName>
</protein>
<dbReference type="GO" id="GO:0016787">
    <property type="term" value="F:hydrolase activity"/>
    <property type="evidence" value="ECO:0007669"/>
    <property type="project" value="InterPro"/>
</dbReference>
<dbReference type="InterPro" id="IPR029052">
    <property type="entry name" value="Metallo-depent_PP-like"/>
</dbReference>
<organism evidence="2 3">
    <name type="scientific">Naegleria fowleri</name>
    <name type="common">Brain eating amoeba</name>
    <dbReference type="NCBI Taxonomy" id="5763"/>
    <lineage>
        <taxon>Eukaryota</taxon>
        <taxon>Discoba</taxon>
        <taxon>Heterolobosea</taxon>
        <taxon>Tetramitia</taxon>
        <taxon>Eutetramitia</taxon>
        <taxon>Vahlkampfiidae</taxon>
        <taxon>Naegleria</taxon>
    </lineage>
</organism>
<gene>
    <name evidence="2" type="ORF">FDP41_005094</name>
</gene>
<dbReference type="VEuPathDB" id="AmoebaDB:FDP41_005094"/>